<dbReference type="Pfam" id="PF20150">
    <property type="entry name" value="2EXR"/>
    <property type="match status" value="1"/>
</dbReference>
<evidence type="ECO:0000313" key="2">
    <source>
        <dbReference type="EMBL" id="KAF4631315.1"/>
    </source>
</evidence>
<sequence>MSTNMSAGASSSEAEVKFYLTKFGKSAYKEIPRHEPSYYHSPVTDHPWFNEHRKLVSTSPMLLPLAVLAVASPRSAASSSHLPGILQNGSISSNSITGPFQTQLPSTGQPVLVPANLNMTALQNPPLALGPHTSFASNLMATPLPGQLLAMGPNTTIAPNLAAGLSPTQVLSTGFSALVSSGLTTNVSPGQHLAMAPATIFHRFDELPLELRLRIWRFAFMNAPRFVHFMLGSKKIQLFNRQVLPPSGNSEGRNEAIRLHNRLDAQSPAAKIFRQKYGKTFDKEVFDPAVDIALFVSPYWFQLNEDTKMYHALEVAGFSNLRFMTFERLTLTVPKAERNTLNGFKLVIEEFHHFPKLETLRVIRICLPRKSCAPPYCGLSGCRDIPNVLMSDRGVEKVIRQVRQTVEEKRAYHPTWTPLRIIFMSYSRKPIYTPEPTTVVRAVWICPTEKAIPLNINISLLDCIVKFNET</sequence>
<dbReference type="AlphaFoldDB" id="A0A8H4RLZ2"/>
<dbReference type="PANTHER" id="PTHR35910:SF1">
    <property type="entry name" value="2EXR DOMAIN-CONTAINING PROTEIN"/>
    <property type="match status" value="1"/>
</dbReference>
<comment type="caution">
    <text evidence="2">The sequence shown here is derived from an EMBL/GenBank/DDBJ whole genome shotgun (WGS) entry which is preliminary data.</text>
</comment>
<dbReference type="PANTHER" id="PTHR35910">
    <property type="entry name" value="2EXR DOMAIN-CONTAINING PROTEIN"/>
    <property type="match status" value="1"/>
</dbReference>
<gene>
    <name evidence="2" type="ORF">G7Y89_g6812</name>
</gene>
<dbReference type="Proteomes" id="UP000566819">
    <property type="component" value="Unassembled WGS sequence"/>
</dbReference>
<dbReference type="EMBL" id="JAAMPI010000456">
    <property type="protein sequence ID" value="KAF4631315.1"/>
    <property type="molecule type" value="Genomic_DNA"/>
</dbReference>
<protein>
    <recommendedName>
        <fullName evidence="1">2EXR domain-containing protein</fullName>
    </recommendedName>
</protein>
<name>A0A8H4RLZ2_9HELO</name>
<reference evidence="2 3" key="1">
    <citation type="submission" date="2020-03" db="EMBL/GenBank/DDBJ databases">
        <title>Draft Genome Sequence of Cudoniella acicularis.</title>
        <authorList>
            <person name="Buettner E."/>
            <person name="Kellner H."/>
        </authorList>
    </citation>
    <scope>NUCLEOTIDE SEQUENCE [LARGE SCALE GENOMIC DNA]</scope>
    <source>
        <strain evidence="2 3">DSM 108380</strain>
    </source>
</reference>
<dbReference type="OrthoDB" id="3596450at2759"/>
<feature type="domain" description="2EXR" evidence="1">
    <location>
        <begin position="201"/>
        <end position="249"/>
    </location>
</feature>
<accession>A0A8H4RLZ2</accession>
<organism evidence="2 3">
    <name type="scientific">Cudoniella acicularis</name>
    <dbReference type="NCBI Taxonomy" id="354080"/>
    <lineage>
        <taxon>Eukaryota</taxon>
        <taxon>Fungi</taxon>
        <taxon>Dikarya</taxon>
        <taxon>Ascomycota</taxon>
        <taxon>Pezizomycotina</taxon>
        <taxon>Leotiomycetes</taxon>
        <taxon>Helotiales</taxon>
        <taxon>Tricladiaceae</taxon>
        <taxon>Cudoniella</taxon>
    </lineage>
</organism>
<dbReference type="InterPro" id="IPR045518">
    <property type="entry name" value="2EXR"/>
</dbReference>
<evidence type="ECO:0000259" key="1">
    <source>
        <dbReference type="Pfam" id="PF20150"/>
    </source>
</evidence>
<proteinExistence type="predicted"/>
<evidence type="ECO:0000313" key="3">
    <source>
        <dbReference type="Proteomes" id="UP000566819"/>
    </source>
</evidence>
<keyword evidence="3" id="KW-1185">Reference proteome</keyword>